<reference evidence="3" key="1">
    <citation type="journal article" date="2019" name="Int. J. Syst. Evol. Microbiol.">
        <title>The Global Catalogue of Microorganisms (GCM) 10K type strain sequencing project: providing services to taxonomists for standard genome sequencing and annotation.</title>
        <authorList>
            <consortium name="The Broad Institute Genomics Platform"/>
            <consortium name="The Broad Institute Genome Sequencing Center for Infectious Disease"/>
            <person name="Wu L."/>
            <person name="Ma J."/>
        </authorList>
    </citation>
    <scope>NUCLEOTIDE SEQUENCE [LARGE SCALE GENOMIC DNA]</scope>
    <source>
        <strain evidence="3">KCTC 23299</strain>
    </source>
</reference>
<dbReference type="Pfam" id="PF08299">
    <property type="entry name" value="Bac_DnaA_C"/>
    <property type="match status" value="1"/>
</dbReference>
<dbReference type="Gene3D" id="1.10.1750.10">
    <property type="match status" value="1"/>
</dbReference>
<dbReference type="SUPFAM" id="SSF48295">
    <property type="entry name" value="TrpR-like"/>
    <property type="match status" value="1"/>
</dbReference>
<protein>
    <submittedName>
        <fullName evidence="2">Helix-turn-helix domain-containing protein</fullName>
    </submittedName>
</protein>
<accession>A0ABW6ABE0</accession>
<dbReference type="Proteomes" id="UP001597511">
    <property type="component" value="Unassembled WGS sequence"/>
</dbReference>
<keyword evidence="3" id="KW-1185">Reference proteome</keyword>
<evidence type="ECO:0000313" key="2">
    <source>
        <dbReference type="EMBL" id="MFD2922031.1"/>
    </source>
</evidence>
<dbReference type="RefSeq" id="WP_386103342.1">
    <property type="nucleotide sequence ID" value="NZ_JBHUOZ010000003.1"/>
</dbReference>
<gene>
    <name evidence="2" type="ORF">ACFS6H_20085</name>
</gene>
<dbReference type="InterPro" id="IPR013159">
    <property type="entry name" value="DnaA_C"/>
</dbReference>
<organism evidence="2 3">
    <name type="scientific">Terrimonas rubra</name>
    <dbReference type="NCBI Taxonomy" id="1035890"/>
    <lineage>
        <taxon>Bacteria</taxon>
        <taxon>Pseudomonadati</taxon>
        <taxon>Bacteroidota</taxon>
        <taxon>Chitinophagia</taxon>
        <taxon>Chitinophagales</taxon>
        <taxon>Chitinophagaceae</taxon>
        <taxon>Terrimonas</taxon>
    </lineage>
</organism>
<dbReference type="CDD" id="cd06571">
    <property type="entry name" value="Bac_DnaA_C"/>
    <property type="match status" value="1"/>
</dbReference>
<sequence>MEIITHQKFREALRVVDQYYKQSGITKTDVEKAICETFNLSIEQILERSRKRSVVDARQVWQAILYKCLRMTASSVGEVTGGYDHTTVLNSVQVVKDLQETSQVYRERLDIVMRRIGFTIEILYEN</sequence>
<dbReference type="EMBL" id="JBHUOZ010000003">
    <property type="protein sequence ID" value="MFD2922031.1"/>
    <property type="molecule type" value="Genomic_DNA"/>
</dbReference>
<comment type="caution">
    <text evidence="2">The sequence shown here is derived from an EMBL/GenBank/DDBJ whole genome shotgun (WGS) entry which is preliminary data.</text>
</comment>
<name>A0ABW6ABE0_9BACT</name>
<evidence type="ECO:0000259" key="1">
    <source>
        <dbReference type="SMART" id="SM00760"/>
    </source>
</evidence>
<dbReference type="InterPro" id="IPR010921">
    <property type="entry name" value="Trp_repressor/repl_initiator"/>
</dbReference>
<evidence type="ECO:0000313" key="3">
    <source>
        <dbReference type="Proteomes" id="UP001597511"/>
    </source>
</evidence>
<feature type="domain" description="Chromosomal replication initiator DnaA C-terminal" evidence="1">
    <location>
        <begin position="26"/>
        <end position="95"/>
    </location>
</feature>
<dbReference type="SMART" id="SM00760">
    <property type="entry name" value="Bac_DnaA_C"/>
    <property type="match status" value="1"/>
</dbReference>
<proteinExistence type="predicted"/>